<feature type="chain" id="PRO_5046161989" evidence="1">
    <location>
        <begin position="30"/>
        <end position="361"/>
    </location>
</feature>
<proteinExistence type="predicted"/>
<protein>
    <submittedName>
        <fullName evidence="2">Uncharacterized protein</fullName>
    </submittedName>
</protein>
<feature type="signal peptide" evidence="1">
    <location>
        <begin position="1"/>
        <end position="29"/>
    </location>
</feature>
<reference evidence="2 3" key="1">
    <citation type="submission" date="2024-09" db="EMBL/GenBank/DDBJ databases">
        <authorList>
            <person name="Sun Q."/>
            <person name="Mori K."/>
        </authorList>
    </citation>
    <scope>NUCLEOTIDE SEQUENCE [LARGE SCALE GENOMIC DNA]</scope>
    <source>
        <strain evidence="2 3">CCM 3426</strain>
    </source>
</reference>
<evidence type="ECO:0000313" key="2">
    <source>
        <dbReference type="EMBL" id="MFB9207030.1"/>
    </source>
</evidence>
<comment type="caution">
    <text evidence="2">The sequence shown here is derived from an EMBL/GenBank/DDBJ whole genome shotgun (WGS) entry which is preliminary data.</text>
</comment>
<sequence length="361" mass="37824">MTRFRGILRASAAALAVTAALAAAAPAQALLAPSFRAVDPPGDPTTLWNVDVLDANNAFAVGWRGYDGSPDTSVLRWDGSTWTRLPLTAGYDVPSPCCVAAVAPDKVYVTGSRSIADVSWPRSAYWNGSVWSEIPPPPGWTPPLPGDEWNGPIAATKDGSLWSIRFKSSGGTDILRLRQGVWTVYPRTENLGLLRAVDGGDQIVFAAENGVVLWDGTALRSLGRPGLSPRGVYVEGPGRIWVSGYQPRPNRPATPAISRYDGTRWTVSALPGDPGNGYASISGDGEGHLVIPSGGGTTAPAYLYFDGTSWSKVSGPSRPSAGYVGSYAVDRVPGTSTILSVGGANVTNLTGFAISELIGPR</sequence>
<keyword evidence="1" id="KW-0732">Signal</keyword>
<accession>A0ABV5IR54</accession>
<dbReference type="PROSITE" id="PS51318">
    <property type="entry name" value="TAT"/>
    <property type="match status" value="1"/>
</dbReference>
<name>A0ABV5IR54_9ACTN</name>
<gene>
    <name evidence="2" type="ORF">ACFFV7_37965</name>
</gene>
<organism evidence="2 3">
    <name type="scientific">Nonomuraea spiralis</name>
    <dbReference type="NCBI Taxonomy" id="46182"/>
    <lineage>
        <taxon>Bacteria</taxon>
        <taxon>Bacillati</taxon>
        <taxon>Actinomycetota</taxon>
        <taxon>Actinomycetes</taxon>
        <taxon>Streptosporangiales</taxon>
        <taxon>Streptosporangiaceae</taxon>
        <taxon>Nonomuraea</taxon>
    </lineage>
</organism>
<keyword evidence="3" id="KW-1185">Reference proteome</keyword>
<dbReference type="InterPro" id="IPR006311">
    <property type="entry name" value="TAT_signal"/>
</dbReference>
<dbReference type="RefSeq" id="WP_189650408.1">
    <property type="nucleotide sequence ID" value="NZ_BMRC01000013.1"/>
</dbReference>
<dbReference type="EMBL" id="JBHMEI010000044">
    <property type="protein sequence ID" value="MFB9207030.1"/>
    <property type="molecule type" value="Genomic_DNA"/>
</dbReference>
<evidence type="ECO:0000256" key="1">
    <source>
        <dbReference type="SAM" id="SignalP"/>
    </source>
</evidence>
<evidence type="ECO:0000313" key="3">
    <source>
        <dbReference type="Proteomes" id="UP001589647"/>
    </source>
</evidence>
<dbReference type="Proteomes" id="UP001589647">
    <property type="component" value="Unassembled WGS sequence"/>
</dbReference>